<dbReference type="GO" id="GO:0004190">
    <property type="term" value="F:aspartic-type endopeptidase activity"/>
    <property type="evidence" value="ECO:0007669"/>
    <property type="project" value="UniProtKB-KW"/>
</dbReference>
<comment type="similarity">
    <text evidence="1 7">Belongs to the peptidase A1 family.</text>
</comment>
<feature type="domain" description="Peptidase A1" evidence="9">
    <location>
        <begin position="114"/>
        <end position="473"/>
    </location>
</feature>
<dbReference type="InterPro" id="IPR032861">
    <property type="entry name" value="TAXi_N"/>
</dbReference>
<evidence type="ECO:0000313" key="11">
    <source>
        <dbReference type="Proteomes" id="UP000631114"/>
    </source>
</evidence>
<dbReference type="InterPro" id="IPR034161">
    <property type="entry name" value="Pepsin-like_plant"/>
</dbReference>
<evidence type="ECO:0000256" key="8">
    <source>
        <dbReference type="SAM" id="SignalP"/>
    </source>
</evidence>
<keyword evidence="5" id="KW-0325">Glycoprotein</keyword>
<dbReference type="InterPro" id="IPR021109">
    <property type="entry name" value="Peptidase_aspartic_dom_sf"/>
</dbReference>
<dbReference type="CDD" id="cd05476">
    <property type="entry name" value="pepsin_A_like_plant"/>
    <property type="match status" value="1"/>
</dbReference>
<comment type="caution">
    <text evidence="10">The sequence shown here is derived from an EMBL/GenBank/DDBJ whole genome shotgun (WGS) entry which is preliminary data.</text>
</comment>
<reference evidence="10 11" key="1">
    <citation type="submission" date="2020-10" db="EMBL/GenBank/DDBJ databases">
        <title>The Coptis chinensis genome and diversification of protoberbering-type alkaloids.</title>
        <authorList>
            <person name="Wang B."/>
            <person name="Shu S."/>
            <person name="Song C."/>
            <person name="Liu Y."/>
        </authorList>
    </citation>
    <scope>NUCLEOTIDE SEQUENCE [LARGE SCALE GENOMIC DNA]</scope>
    <source>
        <strain evidence="10">HL-2020</strain>
        <tissue evidence="10">Leaf</tissue>
    </source>
</reference>
<name>A0A835LRG4_9MAGN</name>
<dbReference type="Pfam" id="PF14541">
    <property type="entry name" value="TAXi_C"/>
    <property type="match status" value="1"/>
</dbReference>
<dbReference type="InterPro" id="IPR001461">
    <property type="entry name" value="Aspartic_peptidase_A1"/>
</dbReference>
<organism evidence="10 11">
    <name type="scientific">Coptis chinensis</name>
    <dbReference type="NCBI Taxonomy" id="261450"/>
    <lineage>
        <taxon>Eukaryota</taxon>
        <taxon>Viridiplantae</taxon>
        <taxon>Streptophyta</taxon>
        <taxon>Embryophyta</taxon>
        <taxon>Tracheophyta</taxon>
        <taxon>Spermatophyta</taxon>
        <taxon>Magnoliopsida</taxon>
        <taxon>Ranunculales</taxon>
        <taxon>Ranunculaceae</taxon>
        <taxon>Coptidoideae</taxon>
        <taxon>Coptis</taxon>
    </lineage>
</organism>
<protein>
    <recommendedName>
        <fullName evidence="9">Peptidase A1 domain-containing protein</fullName>
    </recommendedName>
</protein>
<keyword evidence="8" id="KW-0732">Signal</keyword>
<gene>
    <name evidence="10" type="ORF">IFM89_016985</name>
</gene>
<accession>A0A835LRG4</accession>
<sequence>MALRSSHEIPLSGAFAFLVICLFTLNIVSASTTRPKGFSLNLIPKYAKGSPMHQISNLTEEEMYEKILKLSYDRAYRLSSELSYYAIKNRETTNISTYPEELQPDVRIAFDSLYVVELKIGTPPQQFYLDFDSGSDLTWVQCAGCTKCFPVRNGDYEYSQSSTYEYSTCQSSICTPQICEMNKCLYEIGYGDGITKGVYLNDDFSFFSPNAPDNIVTYSGLSFGCSLNTTFHWGGDNDGPANVIAGIFGMGRGPKSFMSSKSEDDTFGKFSYCLKRWFESVEGSLSGRITFGDDISFPGGSDVRSTPMVGSETELGHAVTYYYVNCIDISVGGVKLNLPPETFRLKPNGSGMILDTGSAITYIYRDVYNRMEAQIKQFLSRYNLQPWQGVGKLSGMLCYVRPVSFQASDLPTLTFHFDGADFDPAPEAVFLLLDDHFCLEIVPTDGALSIVGSYTQSGHQFVHDIPEGKISFAKANC</sequence>
<dbReference type="InterPro" id="IPR051708">
    <property type="entry name" value="Plant_Aspart_Prot_A1"/>
</dbReference>
<evidence type="ECO:0000256" key="2">
    <source>
        <dbReference type="ARBA" id="ARBA00022670"/>
    </source>
</evidence>
<dbReference type="InterPro" id="IPR033121">
    <property type="entry name" value="PEPTIDASE_A1"/>
</dbReference>
<evidence type="ECO:0000256" key="7">
    <source>
        <dbReference type="RuleBase" id="RU000454"/>
    </source>
</evidence>
<dbReference type="PROSITE" id="PS51767">
    <property type="entry name" value="PEPTIDASE_A1"/>
    <property type="match status" value="1"/>
</dbReference>
<evidence type="ECO:0000313" key="10">
    <source>
        <dbReference type="EMBL" id="KAF9605408.1"/>
    </source>
</evidence>
<feature type="signal peptide" evidence="8">
    <location>
        <begin position="1"/>
        <end position="30"/>
    </location>
</feature>
<dbReference type="GO" id="GO:0006508">
    <property type="term" value="P:proteolysis"/>
    <property type="evidence" value="ECO:0007669"/>
    <property type="project" value="UniProtKB-KW"/>
</dbReference>
<keyword evidence="4 7" id="KW-0378">Hydrolase</keyword>
<evidence type="ECO:0000256" key="1">
    <source>
        <dbReference type="ARBA" id="ARBA00007447"/>
    </source>
</evidence>
<evidence type="ECO:0000256" key="4">
    <source>
        <dbReference type="ARBA" id="ARBA00022801"/>
    </source>
</evidence>
<keyword evidence="3 7" id="KW-0064">Aspartyl protease</keyword>
<dbReference type="InterPro" id="IPR032799">
    <property type="entry name" value="TAXi_C"/>
</dbReference>
<dbReference type="EMBL" id="JADFTS010000005">
    <property type="protein sequence ID" value="KAF9605408.1"/>
    <property type="molecule type" value="Genomic_DNA"/>
</dbReference>
<evidence type="ECO:0000259" key="9">
    <source>
        <dbReference type="PROSITE" id="PS51767"/>
    </source>
</evidence>
<dbReference type="OrthoDB" id="1072226at2759"/>
<feature type="chain" id="PRO_5032928122" description="Peptidase A1 domain-containing protein" evidence="8">
    <location>
        <begin position="31"/>
        <end position="477"/>
    </location>
</feature>
<dbReference type="PROSITE" id="PS00141">
    <property type="entry name" value="ASP_PROTEASE"/>
    <property type="match status" value="1"/>
</dbReference>
<dbReference type="AlphaFoldDB" id="A0A835LRG4"/>
<evidence type="ECO:0000256" key="6">
    <source>
        <dbReference type="PIRSR" id="PIRSR601461-1"/>
    </source>
</evidence>
<feature type="active site" evidence="6">
    <location>
        <position position="132"/>
    </location>
</feature>
<dbReference type="Pfam" id="PF14543">
    <property type="entry name" value="TAXi_N"/>
    <property type="match status" value="1"/>
</dbReference>
<evidence type="ECO:0000256" key="5">
    <source>
        <dbReference type="ARBA" id="ARBA00023180"/>
    </source>
</evidence>
<dbReference type="InterPro" id="IPR001969">
    <property type="entry name" value="Aspartic_peptidase_AS"/>
</dbReference>
<keyword evidence="11" id="KW-1185">Reference proteome</keyword>
<dbReference type="SUPFAM" id="SSF50630">
    <property type="entry name" value="Acid proteases"/>
    <property type="match status" value="1"/>
</dbReference>
<dbReference type="PANTHER" id="PTHR47967">
    <property type="entry name" value="OS07G0603500 PROTEIN-RELATED"/>
    <property type="match status" value="1"/>
</dbReference>
<proteinExistence type="inferred from homology"/>
<dbReference type="PRINTS" id="PR00792">
    <property type="entry name" value="PEPSIN"/>
</dbReference>
<dbReference type="Gene3D" id="2.40.70.10">
    <property type="entry name" value="Acid Proteases"/>
    <property type="match status" value="2"/>
</dbReference>
<dbReference type="Proteomes" id="UP000631114">
    <property type="component" value="Unassembled WGS sequence"/>
</dbReference>
<keyword evidence="2 7" id="KW-0645">Protease</keyword>
<feature type="active site" evidence="6">
    <location>
        <position position="355"/>
    </location>
</feature>
<evidence type="ECO:0000256" key="3">
    <source>
        <dbReference type="ARBA" id="ARBA00022750"/>
    </source>
</evidence>